<evidence type="ECO:0000313" key="5">
    <source>
        <dbReference type="EMBL" id="ODM07578.1"/>
    </source>
</evidence>
<dbReference type="GO" id="GO:0032259">
    <property type="term" value="P:methylation"/>
    <property type="evidence" value="ECO:0007669"/>
    <property type="project" value="UniProtKB-KW"/>
</dbReference>
<accession>A0A1E3AFQ4</accession>
<dbReference type="GO" id="GO:0008757">
    <property type="term" value="F:S-adenosylmethionine-dependent methyltransferase activity"/>
    <property type="evidence" value="ECO:0007669"/>
    <property type="project" value="InterPro"/>
</dbReference>
<comment type="caution">
    <text evidence="5">The sequence shown here is derived from an EMBL/GenBank/DDBJ whole genome shotgun (WGS) entry which is preliminary data.</text>
</comment>
<evidence type="ECO:0000259" key="4">
    <source>
        <dbReference type="Pfam" id="PF08241"/>
    </source>
</evidence>
<evidence type="ECO:0000256" key="1">
    <source>
        <dbReference type="ARBA" id="ARBA00008361"/>
    </source>
</evidence>
<keyword evidence="3 5" id="KW-0808">Transferase</keyword>
<dbReference type="Proteomes" id="UP000094067">
    <property type="component" value="Unassembled WGS sequence"/>
</dbReference>
<sequence>MITDKRIDGGKGFDWGKTSGDYAKYRDIYPPEFYRRILDAGLCIKGQQVLDLGTGTGVLPRYLYPYGAEFTGMDISENQIKTAEKLSEEAGMDIRFLSGPAEQLDFPDGSFDVVTACQCYFYFKHEQLAPVLARVLKPSGRFVILYMAWLPEEDPIAGASEELVLKYNPSWTGKGETRHYIAVPEAYGEYFTVESNGIYDLQIPFTRESWDGRIRACRGIGASLSEEEVEAFTKEHRRLLETIAPEEFTIRHYAGMAVLRKKD</sequence>
<dbReference type="EC" id="2.1.1.-" evidence="5"/>
<keyword evidence="2 5" id="KW-0489">Methyltransferase</keyword>
<comment type="similarity">
    <text evidence="1">Belongs to the methyltransferase superfamily.</text>
</comment>
<name>A0A1E3AFQ4_9FIRM</name>
<dbReference type="InterPro" id="IPR051052">
    <property type="entry name" value="Diverse_substrate_MTase"/>
</dbReference>
<reference evidence="5 6" key="1">
    <citation type="submission" date="2016-07" db="EMBL/GenBank/DDBJ databases">
        <title>Characterization of isolates of Eisenbergiella tayi derived from blood cultures, using whole genome sequencing.</title>
        <authorList>
            <person name="Burdz T."/>
            <person name="Wiebe D."/>
            <person name="Huynh C."/>
            <person name="Bernard K."/>
        </authorList>
    </citation>
    <scope>NUCLEOTIDE SEQUENCE [LARGE SCALE GENOMIC DNA]</scope>
    <source>
        <strain evidence="5 6">NML 110608</strain>
    </source>
</reference>
<dbReference type="PANTHER" id="PTHR44942">
    <property type="entry name" value="METHYLTRANSF_11 DOMAIN-CONTAINING PROTEIN"/>
    <property type="match status" value="1"/>
</dbReference>
<organism evidence="5 6">
    <name type="scientific">Eisenbergiella tayi</name>
    <dbReference type="NCBI Taxonomy" id="1432052"/>
    <lineage>
        <taxon>Bacteria</taxon>
        <taxon>Bacillati</taxon>
        <taxon>Bacillota</taxon>
        <taxon>Clostridia</taxon>
        <taxon>Lachnospirales</taxon>
        <taxon>Lachnospiraceae</taxon>
        <taxon>Eisenbergiella</taxon>
    </lineage>
</organism>
<evidence type="ECO:0000256" key="2">
    <source>
        <dbReference type="ARBA" id="ARBA00022603"/>
    </source>
</evidence>
<feature type="domain" description="Methyltransferase type 11" evidence="4">
    <location>
        <begin position="50"/>
        <end position="144"/>
    </location>
</feature>
<dbReference type="InterPro" id="IPR029063">
    <property type="entry name" value="SAM-dependent_MTases_sf"/>
</dbReference>
<dbReference type="RefSeq" id="WP_069153193.1">
    <property type="nucleotide sequence ID" value="NZ_MCGH01000002.1"/>
</dbReference>
<dbReference type="InterPro" id="IPR013216">
    <property type="entry name" value="Methyltransf_11"/>
</dbReference>
<dbReference type="EMBL" id="MCGH01000002">
    <property type="protein sequence ID" value="ODM07578.1"/>
    <property type="molecule type" value="Genomic_DNA"/>
</dbReference>
<dbReference type="PANTHER" id="PTHR44942:SF4">
    <property type="entry name" value="METHYLTRANSFERASE TYPE 11 DOMAIN-CONTAINING PROTEIN"/>
    <property type="match status" value="1"/>
</dbReference>
<dbReference type="CDD" id="cd02440">
    <property type="entry name" value="AdoMet_MTases"/>
    <property type="match status" value="1"/>
</dbReference>
<gene>
    <name evidence="5" type="primary">ycgJ</name>
    <name evidence="5" type="ORF">BEI61_03468</name>
</gene>
<dbReference type="PATRIC" id="fig|1432052.4.peg.3859"/>
<evidence type="ECO:0000256" key="3">
    <source>
        <dbReference type="ARBA" id="ARBA00022679"/>
    </source>
</evidence>
<dbReference type="Pfam" id="PF08241">
    <property type="entry name" value="Methyltransf_11"/>
    <property type="match status" value="1"/>
</dbReference>
<dbReference type="AlphaFoldDB" id="A0A1E3AFQ4"/>
<proteinExistence type="inferred from homology"/>
<dbReference type="Gene3D" id="3.40.50.150">
    <property type="entry name" value="Vaccinia Virus protein VP39"/>
    <property type="match status" value="1"/>
</dbReference>
<dbReference type="SUPFAM" id="SSF53335">
    <property type="entry name" value="S-adenosyl-L-methionine-dependent methyltransferases"/>
    <property type="match status" value="1"/>
</dbReference>
<evidence type="ECO:0000313" key="6">
    <source>
        <dbReference type="Proteomes" id="UP000094067"/>
    </source>
</evidence>
<protein>
    <submittedName>
        <fullName evidence="5">Putative methyltransferase YcgJ</fullName>
        <ecNumber evidence="5">2.1.1.-</ecNumber>
    </submittedName>
</protein>